<dbReference type="Pfam" id="PF10290">
    <property type="entry name" value="YJL171C_Tos1_N"/>
    <property type="match status" value="1"/>
</dbReference>
<dbReference type="GO" id="GO:0071555">
    <property type="term" value="P:cell wall organization"/>
    <property type="evidence" value="ECO:0007669"/>
    <property type="project" value="UniProtKB-KW"/>
</dbReference>
<organism evidence="11 12">
    <name type="scientific">Maudiozyma exigua</name>
    <name type="common">Yeast</name>
    <name type="synonym">Kazachstania exigua</name>
    <dbReference type="NCBI Taxonomy" id="34358"/>
    <lineage>
        <taxon>Eukaryota</taxon>
        <taxon>Fungi</taxon>
        <taxon>Dikarya</taxon>
        <taxon>Ascomycota</taxon>
        <taxon>Saccharomycotina</taxon>
        <taxon>Saccharomycetes</taxon>
        <taxon>Saccharomycetales</taxon>
        <taxon>Saccharomycetaceae</taxon>
        <taxon>Maudiozyma</taxon>
    </lineage>
</organism>
<dbReference type="GO" id="GO:0042973">
    <property type="term" value="F:glucan endo-1,3-beta-D-glucosidase activity"/>
    <property type="evidence" value="ECO:0007669"/>
    <property type="project" value="UniProtKB-EC"/>
</dbReference>
<dbReference type="Pfam" id="PF10287">
    <property type="entry name" value="YJL171C_Tos1_C"/>
    <property type="match status" value="1"/>
</dbReference>
<feature type="chain" id="PRO_5040420885" description="glucan endo-1,3-beta-D-glucosidase" evidence="8">
    <location>
        <begin position="19"/>
        <end position="405"/>
    </location>
</feature>
<evidence type="ECO:0000256" key="6">
    <source>
        <dbReference type="ARBA" id="ARBA00023295"/>
    </source>
</evidence>
<protein>
    <recommendedName>
        <fullName evidence="3">glucan endo-1,3-beta-D-glucosidase</fullName>
        <ecNumber evidence="3">3.2.1.39</ecNumber>
    </recommendedName>
</protein>
<name>A0A9P6WFH3_MAUEX</name>
<dbReference type="PANTHER" id="PTHR31737:SF3">
    <property type="entry name" value="CELL WALL PROTEIN YJL171C"/>
    <property type="match status" value="1"/>
</dbReference>
<gene>
    <name evidence="11" type="ORF">C6P45_003039</name>
</gene>
<keyword evidence="5" id="KW-0378">Hydrolase</keyword>
<evidence type="ECO:0000313" key="12">
    <source>
        <dbReference type="Proteomes" id="UP000750334"/>
    </source>
</evidence>
<evidence type="ECO:0000259" key="10">
    <source>
        <dbReference type="Pfam" id="PF10290"/>
    </source>
</evidence>
<evidence type="ECO:0000256" key="1">
    <source>
        <dbReference type="ARBA" id="ARBA00000382"/>
    </source>
</evidence>
<dbReference type="PANTHER" id="PTHR31737">
    <property type="entry name" value="PROTEIN TOS1"/>
    <property type="match status" value="1"/>
</dbReference>
<evidence type="ECO:0000256" key="4">
    <source>
        <dbReference type="ARBA" id="ARBA00022729"/>
    </source>
</evidence>
<feature type="domain" description="Cell wall protein YJL171C/Tos1 N-terminal" evidence="10">
    <location>
        <begin position="27"/>
        <end position="91"/>
    </location>
</feature>
<keyword evidence="12" id="KW-1185">Reference proteome</keyword>
<evidence type="ECO:0000256" key="8">
    <source>
        <dbReference type="SAM" id="SignalP"/>
    </source>
</evidence>
<dbReference type="GO" id="GO:0009277">
    <property type="term" value="C:fungal-type cell wall"/>
    <property type="evidence" value="ECO:0007669"/>
    <property type="project" value="TreeGrafter"/>
</dbReference>
<dbReference type="OrthoDB" id="118256at2759"/>
<comment type="similarity">
    <text evidence="2">Belongs to the PGA52 family.</text>
</comment>
<feature type="signal peptide" evidence="8">
    <location>
        <begin position="1"/>
        <end position="18"/>
    </location>
</feature>
<dbReference type="Proteomes" id="UP000750334">
    <property type="component" value="Unassembled WGS sequence"/>
</dbReference>
<reference evidence="11 12" key="1">
    <citation type="submission" date="2020-11" db="EMBL/GenBank/DDBJ databases">
        <title>Kefir isolates.</title>
        <authorList>
            <person name="Marcisauskas S."/>
            <person name="Kim Y."/>
            <person name="Blasche S."/>
        </authorList>
    </citation>
    <scope>NUCLEOTIDE SEQUENCE [LARGE SCALE GENOMIC DNA]</scope>
    <source>
        <strain evidence="11 12">OG2</strain>
    </source>
</reference>
<comment type="catalytic activity">
    <reaction evidence="1">
        <text>Hydrolysis of (1-&gt;3)-beta-D-glucosidic linkages in (1-&gt;3)-beta-D-glucans.</text>
        <dbReference type="EC" id="3.2.1.39"/>
    </reaction>
</comment>
<comment type="caution">
    <text evidence="11">The sequence shown here is derived from an EMBL/GenBank/DDBJ whole genome shotgun (WGS) entry which is preliminary data.</text>
</comment>
<evidence type="ECO:0000256" key="5">
    <source>
        <dbReference type="ARBA" id="ARBA00022801"/>
    </source>
</evidence>
<keyword evidence="6" id="KW-0326">Glycosidase</keyword>
<proteinExistence type="inferred from homology"/>
<feature type="domain" description="Cell wall protein YJL171C/Tos1 C-terminal" evidence="9">
    <location>
        <begin position="105"/>
        <end position="349"/>
    </location>
</feature>
<dbReference type="EMBL" id="PUHR01000003">
    <property type="protein sequence ID" value="KAG0672355.1"/>
    <property type="molecule type" value="Genomic_DNA"/>
</dbReference>
<keyword evidence="7" id="KW-0961">Cell wall biogenesis/degradation</keyword>
<evidence type="ECO:0000259" key="9">
    <source>
        <dbReference type="Pfam" id="PF10287"/>
    </source>
</evidence>
<dbReference type="AlphaFoldDB" id="A0A9P6WFH3"/>
<evidence type="ECO:0000256" key="3">
    <source>
        <dbReference type="ARBA" id="ARBA00012780"/>
    </source>
</evidence>
<evidence type="ECO:0000313" key="11">
    <source>
        <dbReference type="EMBL" id="KAG0672355.1"/>
    </source>
</evidence>
<accession>A0A9P6WFH3</accession>
<keyword evidence="4 8" id="KW-0732">Signal</keyword>
<dbReference type="InterPro" id="IPR018807">
    <property type="entry name" value="YJL171C/Tos1_N"/>
</dbReference>
<evidence type="ECO:0000256" key="2">
    <source>
        <dbReference type="ARBA" id="ARBA00006055"/>
    </source>
</evidence>
<dbReference type="InterPro" id="IPR018805">
    <property type="entry name" value="YJL171C/Tos1_C"/>
</dbReference>
<evidence type="ECO:0000256" key="7">
    <source>
        <dbReference type="ARBA" id="ARBA00023316"/>
    </source>
</evidence>
<sequence length="405" mass="45872">MLLRFLLFFIHFSHIVTAFDDFGTSGKIRFSNLGYDDTIRYINKINNATSDNCECTLGPPEWFAGPNAPLSERLVAHIRGPIKLQKFAFYNVRHFVFGSDNNTFNWTQQALFDVAPDSISKQTINVTFLGHKGKYSPCTGRALTFIGQDAVSYSQENPDPLEFSGSVQSDEEFIIYSNFPCPRSKWTGMCGYYKKGIKSYTGYEGQTKMFLFEFTMPTDNSNTTEEDTLHYDEPAIWLANERLSRATEYYNWNNNCSCLFHGCGAYQVFATNKTNRDLLYSSVQTFQGVDRNTSRDHVLLGTVSDGQFIRPRNTTVRGGVIFDSEGNIVTFLTNNTQFHEHLSPEQVEDMLYDIPNIGKEKFLPSGTSIAPNTTSSSNGSVVKTGGEIWKLYFTLLTTIIQFFLL</sequence>
<dbReference type="EC" id="3.2.1.39" evidence="3"/>